<dbReference type="PANTHER" id="PTHR11879:SF20">
    <property type="entry name" value="ASPARTATE AMINOTRANSFERASE"/>
    <property type="match status" value="1"/>
</dbReference>
<gene>
    <name evidence="10" type="ORF">UA08_01430</name>
</gene>
<dbReference type="EC" id="2.6.1.1" evidence="7"/>
<protein>
    <recommendedName>
        <fullName evidence="7">Aspartate aminotransferase</fullName>
        <ecNumber evidence="7">2.6.1.1</ecNumber>
    </recommendedName>
</protein>
<accession>A0A1Q5QB98</accession>
<dbReference type="FunFam" id="3.40.640.10:FF:000066">
    <property type="entry name" value="Aspartate aminotransferase"/>
    <property type="match status" value="1"/>
</dbReference>
<feature type="domain" description="Aminotransferase class I/classII large" evidence="9">
    <location>
        <begin position="44"/>
        <end position="423"/>
    </location>
</feature>
<dbReference type="PRINTS" id="PR00799">
    <property type="entry name" value="TRANSAMINASE"/>
</dbReference>
<dbReference type="InterPro" id="IPR015422">
    <property type="entry name" value="PyrdxlP-dep_Trfase_small"/>
</dbReference>
<reference evidence="10 11" key="1">
    <citation type="submission" date="2015-06" db="EMBL/GenBank/DDBJ databases">
        <title>Talaromyces atroroseus IBT 11181 draft genome.</title>
        <authorList>
            <person name="Rasmussen K.B."/>
            <person name="Rasmussen S."/>
            <person name="Petersen B."/>
            <person name="Sicheritz-Ponten T."/>
            <person name="Mortensen U.H."/>
            <person name="Thrane U."/>
        </authorList>
    </citation>
    <scope>NUCLEOTIDE SEQUENCE [LARGE SCALE GENOMIC DNA]</scope>
    <source>
        <strain evidence="10 11">IBT 11181</strain>
    </source>
</reference>
<dbReference type="Gene3D" id="3.40.640.10">
    <property type="entry name" value="Type I PLP-dependent aspartate aminotransferase-like (Major domain)"/>
    <property type="match status" value="1"/>
</dbReference>
<evidence type="ECO:0000256" key="3">
    <source>
        <dbReference type="ARBA" id="ARBA00011738"/>
    </source>
</evidence>
<comment type="miscellaneous">
    <text evidence="7">In eukaryotes there are cytoplasmic, mitochondrial and chloroplastic isozymes.</text>
</comment>
<sequence length="430" mass="48054">MLIEDQSPSAPKPQQASSFSNLPDAPVDEIFALNHAYVADTDARKVNLGIGVYRTEEDQPWPLSSVRLVEEEMYRQDDPARHEYLAIEGDLTFLDLARDLMFGFSSASSDSENKSKQRIASVQTVSGTGANHVGAAFLAQHFKPKHVWVSTPSWANHQTIWDLQGIERKSYPYFDASTCSFDFNGAITTLESEAAEGDVVLLHACAHNPTGVDPTKEQWKKIAEICQRKRLFPFFDSAYQGFASGSADEDAWAVRYFFNLTSPPMEMCVAQSFSKNFGLYGQRAGAFHLVTNGANPSEAPLVRKNLCHIIRGEYSMGPRYGSSIVKRILGDSALRAQWQDDLTIMSSRIKRMRQALYDELVRLKTPGSWEHVINQIGMFSYTGLTVKQVLELKSEFHIYLLKSGRASISGLTEKNVAYVAQAIDTVVRRT</sequence>
<keyword evidence="5 7" id="KW-0808">Transferase</keyword>
<dbReference type="InterPro" id="IPR004839">
    <property type="entry name" value="Aminotransferase_I/II_large"/>
</dbReference>
<dbReference type="InterPro" id="IPR004838">
    <property type="entry name" value="NHTrfase_class1_PyrdxlP-BS"/>
</dbReference>
<evidence type="ECO:0000256" key="2">
    <source>
        <dbReference type="ARBA" id="ARBA00007441"/>
    </source>
</evidence>
<dbReference type="InterPro" id="IPR015424">
    <property type="entry name" value="PyrdxlP-dep_Trfase"/>
</dbReference>
<dbReference type="Gene3D" id="3.90.1150.10">
    <property type="entry name" value="Aspartate Aminotransferase, domain 1"/>
    <property type="match status" value="1"/>
</dbReference>
<evidence type="ECO:0000256" key="8">
    <source>
        <dbReference type="SAM" id="MobiDB-lite"/>
    </source>
</evidence>
<keyword evidence="6" id="KW-0663">Pyridoxal phosphate</keyword>
<dbReference type="PANTHER" id="PTHR11879">
    <property type="entry name" value="ASPARTATE AMINOTRANSFERASE"/>
    <property type="match status" value="1"/>
</dbReference>
<dbReference type="EMBL" id="LFMY01000002">
    <property type="protein sequence ID" value="OKL63227.1"/>
    <property type="molecule type" value="Genomic_DNA"/>
</dbReference>
<dbReference type="GO" id="GO:0006532">
    <property type="term" value="P:aspartate biosynthetic process"/>
    <property type="evidence" value="ECO:0007669"/>
    <property type="project" value="TreeGrafter"/>
</dbReference>
<organism evidence="10 11">
    <name type="scientific">Talaromyces atroroseus</name>
    <dbReference type="NCBI Taxonomy" id="1441469"/>
    <lineage>
        <taxon>Eukaryota</taxon>
        <taxon>Fungi</taxon>
        <taxon>Dikarya</taxon>
        <taxon>Ascomycota</taxon>
        <taxon>Pezizomycotina</taxon>
        <taxon>Eurotiomycetes</taxon>
        <taxon>Eurotiomycetidae</taxon>
        <taxon>Eurotiales</taxon>
        <taxon>Trichocomaceae</taxon>
        <taxon>Talaromyces</taxon>
        <taxon>Talaromyces sect. Trachyspermi</taxon>
    </lineage>
</organism>
<comment type="similarity">
    <text evidence="2">Belongs to the class-I pyridoxal-phosphate-dependent aminotransferase family.</text>
</comment>
<dbReference type="GO" id="GO:0005829">
    <property type="term" value="C:cytosol"/>
    <property type="evidence" value="ECO:0007669"/>
    <property type="project" value="TreeGrafter"/>
</dbReference>
<comment type="catalytic activity">
    <reaction evidence="7">
        <text>L-aspartate + 2-oxoglutarate = oxaloacetate + L-glutamate</text>
        <dbReference type="Rhea" id="RHEA:21824"/>
        <dbReference type="ChEBI" id="CHEBI:16452"/>
        <dbReference type="ChEBI" id="CHEBI:16810"/>
        <dbReference type="ChEBI" id="CHEBI:29985"/>
        <dbReference type="ChEBI" id="CHEBI:29991"/>
        <dbReference type="EC" id="2.6.1.1"/>
    </reaction>
</comment>
<feature type="region of interest" description="Disordered" evidence="8">
    <location>
        <begin position="1"/>
        <end position="21"/>
    </location>
</feature>
<dbReference type="OrthoDB" id="550424at2759"/>
<evidence type="ECO:0000256" key="7">
    <source>
        <dbReference type="RuleBase" id="RU000480"/>
    </source>
</evidence>
<dbReference type="NCBIfam" id="NF006719">
    <property type="entry name" value="PRK09257.1"/>
    <property type="match status" value="1"/>
</dbReference>
<dbReference type="InterPro" id="IPR000796">
    <property type="entry name" value="Asp_trans"/>
</dbReference>
<comment type="cofactor">
    <cofactor evidence="1">
        <name>pyridoxal 5'-phosphate</name>
        <dbReference type="ChEBI" id="CHEBI:597326"/>
    </cofactor>
</comment>
<proteinExistence type="inferred from homology"/>
<keyword evidence="11" id="KW-1185">Reference proteome</keyword>
<dbReference type="GO" id="GO:0004069">
    <property type="term" value="F:L-aspartate:2-oxoglutarate aminotransferase activity"/>
    <property type="evidence" value="ECO:0007669"/>
    <property type="project" value="UniProtKB-EC"/>
</dbReference>
<dbReference type="STRING" id="1441469.A0A1Q5QB98"/>
<comment type="caution">
    <text evidence="10">The sequence shown here is derived from an EMBL/GenBank/DDBJ whole genome shotgun (WGS) entry which is preliminary data.</text>
</comment>
<dbReference type="InterPro" id="IPR015421">
    <property type="entry name" value="PyrdxlP-dep_Trfase_major"/>
</dbReference>
<evidence type="ECO:0000256" key="4">
    <source>
        <dbReference type="ARBA" id="ARBA00022576"/>
    </source>
</evidence>
<evidence type="ECO:0000256" key="6">
    <source>
        <dbReference type="ARBA" id="ARBA00022898"/>
    </source>
</evidence>
<dbReference type="PROSITE" id="PS00105">
    <property type="entry name" value="AA_TRANSFER_CLASS_1"/>
    <property type="match status" value="1"/>
</dbReference>
<evidence type="ECO:0000256" key="1">
    <source>
        <dbReference type="ARBA" id="ARBA00001933"/>
    </source>
</evidence>
<name>A0A1Q5QB98_TALAT</name>
<comment type="subunit">
    <text evidence="3 7">Homodimer.</text>
</comment>
<dbReference type="Proteomes" id="UP000214365">
    <property type="component" value="Unassembled WGS sequence"/>
</dbReference>
<dbReference type="FunFam" id="3.90.1150.10:FF:000001">
    <property type="entry name" value="Aspartate aminotransferase"/>
    <property type="match status" value="1"/>
</dbReference>
<evidence type="ECO:0000256" key="5">
    <source>
        <dbReference type="ARBA" id="ARBA00022679"/>
    </source>
</evidence>
<dbReference type="AlphaFoldDB" id="A0A1Q5QB98"/>
<dbReference type="SUPFAM" id="SSF53383">
    <property type="entry name" value="PLP-dependent transferases"/>
    <property type="match status" value="1"/>
</dbReference>
<dbReference type="RefSeq" id="XP_020123348.1">
    <property type="nucleotide sequence ID" value="XM_020261094.1"/>
</dbReference>
<evidence type="ECO:0000259" key="9">
    <source>
        <dbReference type="Pfam" id="PF00155"/>
    </source>
</evidence>
<dbReference type="CDD" id="cd00609">
    <property type="entry name" value="AAT_like"/>
    <property type="match status" value="1"/>
</dbReference>
<evidence type="ECO:0000313" key="11">
    <source>
        <dbReference type="Proteomes" id="UP000214365"/>
    </source>
</evidence>
<dbReference type="Pfam" id="PF00155">
    <property type="entry name" value="Aminotran_1_2"/>
    <property type="match status" value="1"/>
</dbReference>
<dbReference type="GO" id="GO:0030170">
    <property type="term" value="F:pyridoxal phosphate binding"/>
    <property type="evidence" value="ECO:0007669"/>
    <property type="project" value="InterPro"/>
</dbReference>
<evidence type="ECO:0000313" key="10">
    <source>
        <dbReference type="EMBL" id="OKL63227.1"/>
    </source>
</evidence>
<feature type="compositionally biased region" description="Low complexity" evidence="8">
    <location>
        <begin position="1"/>
        <end position="20"/>
    </location>
</feature>
<keyword evidence="4 7" id="KW-0032">Aminotransferase</keyword>
<dbReference type="GeneID" id="31001185"/>